<dbReference type="EMBL" id="FUZZ01000001">
    <property type="protein sequence ID" value="SKC97858.1"/>
    <property type="molecule type" value="Genomic_DNA"/>
</dbReference>
<protein>
    <recommendedName>
        <fullName evidence="3">Nucleotide-binding universal stress protein, UspA family</fullName>
    </recommendedName>
</protein>
<keyword evidence="2" id="KW-1185">Reference proteome</keyword>
<gene>
    <name evidence="1" type="ORF">SAMN05660461_1026</name>
</gene>
<evidence type="ECO:0008006" key="3">
    <source>
        <dbReference type="Google" id="ProtNLM"/>
    </source>
</evidence>
<dbReference type="Gene3D" id="3.40.50.12370">
    <property type="match status" value="1"/>
</dbReference>
<dbReference type="AlphaFoldDB" id="A0A1T5NCM2"/>
<sequence>MLNYRVPGHEKMINLNRDPDCNHTCPVVSIIILQADRNHSCRESSGLTLRKKTMEKILLVVCGATPTLSAINFACYLSDITRSRLTGLFFEKDTYADKPEIKKVYGMPYVESITSRDLPEYGRKTRKAEDHIRLFEETCDEKGIAAYSKYINGPALEDIIEESRFADLIIADAAVSDISKIQEAPSPFLQKLLISAQCPVIIAPSSFTPIEEIVFCYDGSPSAVFAMKQLTYTLPELGEARATVVQIKEEEIKGDEKKRITNWLSKHFEYADITTIKGGSEKALFDYLLRKQHALVVMGAYGRNMVSRLFRHSHADLLIKTLAYPVFITHY</sequence>
<accession>A0A1T5NCM2</accession>
<reference evidence="2" key="1">
    <citation type="submission" date="2017-02" db="EMBL/GenBank/DDBJ databases">
        <authorList>
            <person name="Varghese N."/>
            <person name="Submissions S."/>
        </authorList>
    </citation>
    <scope>NUCLEOTIDE SEQUENCE [LARGE SCALE GENOMIC DNA]</scope>
    <source>
        <strain evidence="2">DSM 18108</strain>
    </source>
</reference>
<organism evidence="1 2">
    <name type="scientific">Chitinophaga ginsengisegetis</name>
    <dbReference type="NCBI Taxonomy" id="393003"/>
    <lineage>
        <taxon>Bacteria</taxon>
        <taxon>Pseudomonadati</taxon>
        <taxon>Bacteroidota</taxon>
        <taxon>Chitinophagia</taxon>
        <taxon>Chitinophagales</taxon>
        <taxon>Chitinophagaceae</taxon>
        <taxon>Chitinophaga</taxon>
    </lineage>
</organism>
<evidence type="ECO:0000313" key="2">
    <source>
        <dbReference type="Proteomes" id="UP000190166"/>
    </source>
</evidence>
<name>A0A1T5NCM2_9BACT</name>
<evidence type="ECO:0000313" key="1">
    <source>
        <dbReference type="EMBL" id="SKC97858.1"/>
    </source>
</evidence>
<dbReference type="SUPFAM" id="SSF52402">
    <property type="entry name" value="Adenine nucleotide alpha hydrolases-like"/>
    <property type="match status" value="2"/>
</dbReference>
<dbReference type="Proteomes" id="UP000190166">
    <property type="component" value="Unassembled WGS sequence"/>
</dbReference>
<dbReference type="STRING" id="393003.SAMN05660461_1026"/>
<proteinExistence type="predicted"/>